<organism evidence="1 2">
    <name type="scientific">Acetivibrio saccincola</name>
    <dbReference type="NCBI Taxonomy" id="1677857"/>
    <lineage>
        <taxon>Bacteria</taxon>
        <taxon>Bacillati</taxon>
        <taxon>Bacillota</taxon>
        <taxon>Clostridia</taxon>
        <taxon>Eubacteriales</taxon>
        <taxon>Oscillospiraceae</taxon>
        <taxon>Acetivibrio</taxon>
    </lineage>
</organism>
<dbReference type="EMBL" id="CP025197">
    <property type="protein sequence ID" value="AUG58975.1"/>
    <property type="molecule type" value="Genomic_DNA"/>
</dbReference>
<dbReference type="AlphaFoldDB" id="A0A2K9EIB4"/>
<evidence type="ECO:0000313" key="1">
    <source>
        <dbReference type="EMBL" id="AUG58975.1"/>
    </source>
</evidence>
<dbReference type="Proteomes" id="UP000233534">
    <property type="component" value="Chromosome"/>
</dbReference>
<gene>
    <name evidence="1" type="ORF">HVS_15675</name>
</gene>
<proteinExistence type="predicted"/>
<reference evidence="1 2" key="1">
    <citation type="submission" date="2017-12" db="EMBL/GenBank/DDBJ databases">
        <title>Complete genome sequence of Herbivorax saccincola GGR1, a novel Cellulosome-producing hydrolytic bacterium in a thermophilic biogas plant, established by Illumina and Nanopore MinION sequencing.</title>
        <authorList>
            <person name="Pechtl A."/>
            <person name="Ruckert C."/>
            <person name="Koeck D.E."/>
            <person name="Maus I."/>
            <person name="Winkler A."/>
            <person name="Kalinowski J."/>
            <person name="Puhler A."/>
            <person name="Schwarz W.W."/>
            <person name="Zverlov V.V."/>
            <person name="Schluter A."/>
            <person name="Liebl W."/>
        </authorList>
    </citation>
    <scope>NUCLEOTIDE SEQUENCE [LARGE SCALE GENOMIC DNA]</scope>
    <source>
        <strain evidence="2">SR1</strain>
    </source>
</reference>
<protein>
    <submittedName>
        <fullName evidence="1">Uncharacterized protein</fullName>
    </submittedName>
</protein>
<accession>A0A2K9EIB4</accession>
<dbReference type="RefSeq" id="WP_101303735.1">
    <property type="nucleotide sequence ID" value="NZ_CP025197.1"/>
</dbReference>
<name>A0A2K9EIB4_9FIRM</name>
<evidence type="ECO:0000313" key="2">
    <source>
        <dbReference type="Proteomes" id="UP000233534"/>
    </source>
</evidence>
<keyword evidence="2" id="KW-1185">Reference proteome</keyword>
<dbReference type="KEGG" id="hsc:HVS_15675"/>
<sequence>MDDFMKNAINPGRDPIERQMIISEAIWELLKEKTGLTDEDLVKKVREIDLRDGVLDGRVKPEPPVACPKCNKKMKKGSSTCIYCGHIIPADVFSR</sequence>